<sequence>MYSDDKDLVAQFSAYLKVSIKHARQEYLVKRSKIKSNEFPVFEGEDAEDEEAQDVLRHAVELSDRLEQGIVEIRLLLDQIENSSLYHAFASLKRQQKEIMVLRIFYMKSFEEIGKMLGLEPKKAENTYYNAIKKIRNMIAGGRKNGI</sequence>
<dbReference type="InterPro" id="IPR013324">
    <property type="entry name" value="RNA_pol_sigma_r3/r4-like"/>
</dbReference>
<dbReference type="Gene3D" id="1.10.10.10">
    <property type="entry name" value="Winged helix-like DNA-binding domain superfamily/Winged helix DNA-binding domain"/>
    <property type="match status" value="1"/>
</dbReference>
<dbReference type="NCBIfam" id="TIGR02937">
    <property type="entry name" value="sigma70-ECF"/>
    <property type="match status" value="1"/>
</dbReference>
<dbReference type="Proteomes" id="UP000886886">
    <property type="component" value="Unassembled WGS sequence"/>
</dbReference>
<accession>A0A9D1D0P7</accession>
<proteinExistence type="predicted"/>
<dbReference type="InterPro" id="IPR013249">
    <property type="entry name" value="RNA_pol_sigma70_r4_t2"/>
</dbReference>
<dbReference type="GO" id="GO:0016987">
    <property type="term" value="F:sigma factor activity"/>
    <property type="evidence" value="ECO:0007669"/>
    <property type="project" value="InterPro"/>
</dbReference>
<evidence type="ECO:0000313" key="2">
    <source>
        <dbReference type="EMBL" id="HIQ96380.1"/>
    </source>
</evidence>
<gene>
    <name evidence="2" type="ORF">IAB26_07445</name>
</gene>
<reference evidence="2" key="2">
    <citation type="journal article" date="2021" name="PeerJ">
        <title>Extensive microbial diversity within the chicken gut microbiome revealed by metagenomics and culture.</title>
        <authorList>
            <person name="Gilroy R."/>
            <person name="Ravi A."/>
            <person name="Getino M."/>
            <person name="Pursley I."/>
            <person name="Horton D.L."/>
            <person name="Alikhan N.F."/>
            <person name="Baker D."/>
            <person name="Gharbi K."/>
            <person name="Hall N."/>
            <person name="Watson M."/>
            <person name="Adriaenssens E.M."/>
            <person name="Foster-Nyarko E."/>
            <person name="Jarju S."/>
            <person name="Secka A."/>
            <person name="Antonio M."/>
            <person name="Oren A."/>
            <person name="Chaudhuri R.R."/>
            <person name="La Ragione R."/>
            <person name="Hildebrand F."/>
            <person name="Pallen M.J."/>
        </authorList>
    </citation>
    <scope>NUCLEOTIDE SEQUENCE</scope>
    <source>
        <strain evidence="2">ChiSjej3B21-11622</strain>
    </source>
</reference>
<dbReference type="GO" id="GO:0003677">
    <property type="term" value="F:DNA binding"/>
    <property type="evidence" value="ECO:0007669"/>
    <property type="project" value="InterPro"/>
</dbReference>
<dbReference type="Pfam" id="PF08281">
    <property type="entry name" value="Sigma70_r4_2"/>
    <property type="match status" value="1"/>
</dbReference>
<dbReference type="InterPro" id="IPR014284">
    <property type="entry name" value="RNA_pol_sigma-70_dom"/>
</dbReference>
<protein>
    <submittedName>
        <fullName evidence="2">Sigma-70 family RNA polymerase sigma factor</fullName>
    </submittedName>
</protein>
<dbReference type="SUPFAM" id="SSF88659">
    <property type="entry name" value="Sigma3 and sigma4 domains of RNA polymerase sigma factors"/>
    <property type="match status" value="1"/>
</dbReference>
<organism evidence="2 3">
    <name type="scientific">Candidatus Limivivens merdigallinarum</name>
    <dbReference type="NCBI Taxonomy" id="2840859"/>
    <lineage>
        <taxon>Bacteria</taxon>
        <taxon>Bacillati</taxon>
        <taxon>Bacillota</taxon>
        <taxon>Clostridia</taxon>
        <taxon>Lachnospirales</taxon>
        <taxon>Lachnospiraceae</taxon>
        <taxon>Lachnospiraceae incertae sedis</taxon>
        <taxon>Candidatus Limivivens</taxon>
    </lineage>
</organism>
<name>A0A9D1D0P7_9FIRM</name>
<evidence type="ECO:0000313" key="3">
    <source>
        <dbReference type="Proteomes" id="UP000886886"/>
    </source>
</evidence>
<reference evidence="2" key="1">
    <citation type="submission" date="2020-10" db="EMBL/GenBank/DDBJ databases">
        <authorList>
            <person name="Gilroy R."/>
        </authorList>
    </citation>
    <scope>NUCLEOTIDE SEQUENCE</scope>
    <source>
        <strain evidence="2">ChiSjej3B21-11622</strain>
    </source>
</reference>
<feature type="domain" description="RNA polymerase sigma factor 70 region 4 type 2" evidence="1">
    <location>
        <begin position="85"/>
        <end position="135"/>
    </location>
</feature>
<dbReference type="InterPro" id="IPR036388">
    <property type="entry name" value="WH-like_DNA-bd_sf"/>
</dbReference>
<dbReference type="EMBL" id="DVFT01000108">
    <property type="protein sequence ID" value="HIQ96380.1"/>
    <property type="molecule type" value="Genomic_DNA"/>
</dbReference>
<evidence type="ECO:0000259" key="1">
    <source>
        <dbReference type="Pfam" id="PF08281"/>
    </source>
</evidence>
<comment type="caution">
    <text evidence="2">The sequence shown here is derived from an EMBL/GenBank/DDBJ whole genome shotgun (WGS) entry which is preliminary data.</text>
</comment>
<dbReference type="GO" id="GO:0006352">
    <property type="term" value="P:DNA-templated transcription initiation"/>
    <property type="evidence" value="ECO:0007669"/>
    <property type="project" value="InterPro"/>
</dbReference>
<dbReference type="AlphaFoldDB" id="A0A9D1D0P7"/>